<sequence length="69" mass="8120">MLQSRFNSSKENLRTASSFHLTGEGKEALNSTVTWRAGKRRKKQKFIKSRRRKRAQKEKKKITRGRLTS</sequence>
<reference evidence="2 3" key="1">
    <citation type="submission" date="2018-11" db="EMBL/GenBank/DDBJ databases">
        <authorList>
            <consortium name="Pathogen Informatics"/>
        </authorList>
    </citation>
    <scope>NUCLEOTIDE SEQUENCE [LARGE SCALE GENOMIC DNA]</scope>
    <source>
        <strain evidence="2 3">MHpl1</strain>
    </source>
</reference>
<feature type="compositionally biased region" description="Polar residues" evidence="1">
    <location>
        <begin position="1"/>
        <end position="20"/>
    </location>
</feature>
<evidence type="ECO:0000256" key="1">
    <source>
        <dbReference type="SAM" id="MobiDB-lite"/>
    </source>
</evidence>
<keyword evidence="3" id="KW-1185">Reference proteome</keyword>
<name>A0A3P7Z3Z1_HAEPC</name>
<dbReference type="AlphaFoldDB" id="A0A3P7Z3Z1"/>
<evidence type="ECO:0000313" key="3">
    <source>
        <dbReference type="Proteomes" id="UP000268014"/>
    </source>
</evidence>
<evidence type="ECO:0000313" key="2">
    <source>
        <dbReference type="EMBL" id="VDO47828.1"/>
    </source>
</evidence>
<gene>
    <name evidence="2" type="ORF">HPLM_LOCUS13096</name>
</gene>
<dbReference type="EMBL" id="UZAF01018080">
    <property type="protein sequence ID" value="VDO47828.1"/>
    <property type="molecule type" value="Genomic_DNA"/>
</dbReference>
<accession>A0A3P7Z3Z1</accession>
<feature type="region of interest" description="Disordered" evidence="1">
    <location>
        <begin position="1"/>
        <end position="69"/>
    </location>
</feature>
<dbReference type="Proteomes" id="UP000268014">
    <property type="component" value="Unassembled WGS sequence"/>
</dbReference>
<feature type="compositionally biased region" description="Basic residues" evidence="1">
    <location>
        <begin position="37"/>
        <end position="69"/>
    </location>
</feature>
<organism evidence="2 3">
    <name type="scientific">Haemonchus placei</name>
    <name type="common">Barber's pole worm</name>
    <dbReference type="NCBI Taxonomy" id="6290"/>
    <lineage>
        <taxon>Eukaryota</taxon>
        <taxon>Metazoa</taxon>
        <taxon>Ecdysozoa</taxon>
        <taxon>Nematoda</taxon>
        <taxon>Chromadorea</taxon>
        <taxon>Rhabditida</taxon>
        <taxon>Rhabditina</taxon>
        <taxon>Rhabditomorpha</taxon>
        <taxon>Strongyloidea</taxon>
        <taxon>Trichostrongylidae</taxon>
        <taxon>Haemonchus</taxon>
    </lineage>
</organism>
<protein>
    <submittedName>
        <fullName evidence="2">Uncharacterized protein</fullName>
    </submittedName>
</protein>
<proteinExistence type="predicted"/>